<evidence type="ECO:0000256" key="1">
    <source>
        <dbReference type="SAM" id="MobiDB-lite"/>
    </source>
</evidence>
<dbReference type="GO" id="GO:0016787">
    <property type="term" value="F:hydrolase activity"/>
    <property type="evidence" value="ECO:0007669"/>
    <property type="project" value="UniProtKB-KW"/>
</dbReference>
<reference evidence="2" key="2">
    <citation type="submission" date="2005-10" db="EMBL/GenBank/DDBJ databases">
        <title>Expression of thiocyanate hydrolase in apo- and holo-forms in Escherichia coli without or with SCNase activator, P15K.</title>
        <authorList>
            <person name="Kataoka S."/>
            <person name="Arakawa T."/>
            <person name="Katayama Y."/>
            <person name="Hara Y."/>
            <person name="Matsushita Y."/>
            <person name="Nakayama H."/>
            <person name="Yohda M."/>
            <person name="Nyunoya H."/>
            <person name="Dohmae N."/>
            <person name="Maeda M."/>
            <person name="Odaka M."/>
        </authorList>
    </citation>
    <scope>NUCLEOTIDE SEQUENCE</scope>
    <source>
        <strain evidence="2">THI 115</strain>
    </source>
</reference>
<proteinExistence type="predicted"/>
<dbReference type="InterPro" id="IPR008990">
    <property type="entry name" value="Elect_transpt_acc-like_dom_sf"/>
</dbReference>
<sequence length="138" mass="15353">MPENNVEGRGGWQGTDTTPIPVLEGVRAHGRAWEELAPQYGVTNPDPPWKIDLETTCDMLAADSCVKSYDEIEPGSCVLPALERRAEEDDLSETIYADVPFPERQLLALAHSMLKRGLFSEEELARQMEIVGQKLKSV</sequence>
<dbReference type="SUPFAM" id="SSF50090">
    <property type="entry name" value="Electron transport accessory proteins"/>
    <property type="match status" value="1"/>
</dbReference>
<evidence type="ECO:0000313" key="2">
    <source>
        <dbReference type="EMBL" id="BAE93384.1"/>
    </source>
</evidence>
<dbReference type="AlphaFoldDB" id="Q1T791"/>
<feature type="region of interest" description="Disordered" evidence="1">
    <location>
        <begin position="1"/>
        <end position="20"/>
    </location>
</feature>
<dbReference type="Gene3D" id="1.10.472.20">
    <property type="entry name" value="Nitrile hydratase, beta subunit"/>
    <property type="match status" value="1"/>
</dbReference>
<protein>
    <submittedName>
        <fullName evidence="2">Thiocyanate hydrolase activator</fullName>
    </submittedName>
</protein>
<dbReference type="EMBL" id="AB238686">
    <property type="protein sequence ID" value="BAE93384.1"/>
    <property type="molecule type" value="Genomic_DNA"/>
</dbReference>
<dbReference type="InterPro" id="IPR042262">
    <property type="entry name" value="CN_hydtase_beta_C"/>
</dbReference>
<keyword evidence="2" id="KW-0378">Hydrolase</keyword>
<name>Q1T791_THITI</name>
<accession>Q1T791</accession>
<organism evidence="2">
    <name type="scientific">Thiobacillus thioparus</name>
    <dbReference type="NCBI Taxonomy" id="931"/>
    <lineage>
        <taxon>Bacteria</taxon>
        <taxon>Pseudomonadati</taxon>
        <taxon>Pseudomonadota</taxon>
        <taxon>Betaproteobacteria</taxon>
        <taxon>Nitrosomonadales</taxon>
        <taxon>Thiobacillaceae</taxon>
        <taxon>Thiobacillus</taxon>
    </lineage>
</organism>
<reference evidence="2" key="1">
    <citation type="journal article" date="1998" name="J. Bacteriol.">
        <title>Cloning of genes coding for the three subunits of thiocyanate hydrolase of Thiobacillus thioparus THI 115 and their evolutionary relationships to nitrile hydratase.</title>
        <authorList>
            <person name="Katayama Y."/>
            <person name="Matsushita Y."/>
            <person name="Kaneko M."/>
            <person name="Kondo M."/>
            <person name="Mizuno T."/>
            <person name="Nyunoya H."/>
        </authorList>
    </citation>
    <scope>NUCLEOTIDE SEQUENCE</scope>
    <source>
        <strain evidence="2">THI 115</strain>
    </source>
</reference>